<protein>
    <recommendedName>
        <fullName evidence="3">SPOR domain-containing protein</fullName>
    </recommendedName>
</protein>
<dbReference type="Proteomes" id="UP000005297">
    <property type="component" value="Unassembled WGS sequence"/>
</dbReference>
<keyword evidence="5" id="KW-1185">Reference proteome</keyword>
<dbReference type="InterPro" id="IPR007730">
    <property type="entry name" value="SPOR-like_dom"/>
</dbReference>
<feature type="compositionally biased region" description="Polar residues" evidence="1">
    <location>
        <begin position="61"/>
        <end position="76"/>
    </location>
</feature>
<dbReference type="SUPFAM" id="SSF110997">
    <property type="entry name" value="Sporulation related repeat"/>
    <property type="match status" value="1"/>
</dbReference>
<dbReference type="HOGENOM" id="CLU_1446070_0_0_0"/>
<accession>Q0EWF1</accession>
<dbReference type="GO" id="GO:0042834">
    <property type="term" value="F:peptidoglycan binding"/>
    <property type="evidence" value="ECO:0007669"/>
    <property type="project" value="InterPro"/>
</dbReference>
<gene>
    <name evidence="4" type="ORF">SPV1_13552</name>
</gene>
<organism evidence="4 5">
    <name type="scientific">Mariprofundus ferrooxydans PV-1</name>
    <dbReference type="NCBI Taxonomy" id="314345"/>
    <lineage>
        <taxon>Bacteria</taxon>
        <taxon>Pseudomonadati</taxon>
        <taxon>Pseudomonadota</taxon>
        <taxon>Candidatius Mariprofundia</taxon>
        <taxon>Mariprofundales</taxon>
        <taxon>Mariprofundaceae</taxon>
        <taxon>Mariprofundus</taxon>
    </lineage>
</organism>
<dbReference type="RefSeq" id="WP_009850223.1">
    <property type="nucleotide sequence ID" value="NZ_DS022294.1"/>
</dbReference>
<evidence type="ECO:0000313" key="4">
    <source>
        <dbReference type="EMBL" id="EAU53628.1"/>
    </source>
</evidence>
<feature type="transmembrane region" description="Helical" evidence="2">
    <location>
        <begin position="17"/>
        <end position="37"/>
    </location>
</feature>
<dbReference type="STRING" id="314344.AL013_13110"/>
<feature type="domain" description="SPOR" evidence="3">
    <location>
        <begin position="119"/>
        <end position="198"/>
    </location>
</feature>
<feature type="compositionally biased region" description="Low complexity" evidence="1">
    <location>
        <begin position="77"/>
        <end position="88"/>
    </location>
</feature>
<feature type="region of interest" description="Disordered" evidence="1">
    <location>
        <begin position="40"/>
        <end position="100"/>
    </location>
</feature>
<keyword evidence="2" id="KW-1133">Transmembrane helix</keyword>
<dbReference type="Gene3D" id="3.30.70.1070">
    <property type="entry name" value="Sporulation related repeat"/>
    <property type="match status" value="1"/>
</dbReference>
<evidence type="ECO:0000256" key="1">
    <source>
        <dbReference type="SAM" id="MobiDB-lite"/>
    </source>
</evidence>
<dbReference type="Pfam" id="PF05036">
    <property type="entry name" value="SPOR"/>
    <property type="match status" value="1"/>
</dbReference>
<proteinExistence type="predicted"/>
<reference evidence="4 5" key="1">
    <citation type="submission" date="2006-09" db="EMBL/GenBank/DDBJ databases">
        <authorList>
            <person name="Emerson D."/>
            <person name="Ferriera S."/>
            <person name="Johnson J."/>
            <person name="Kravitz S."/>
            <person name="Halpern A."/>
            <person name="Remington K."/>
            <person name="Beeson K."/>
            <person name="Tran B."/>
            <person name="Rogers Y.-H."/>
            <person name="Friedman R."/>
            <person name="Venter J.C."/>
        </authorList>
    </citation>
    <scope>NUCLEOTIDE SEQUENCE [LARGE SCALE GENOMIC DNA]</scope>
    <source>
        <strain evidence="4 5">PV-1</strain>
    </source>
</reference>
<sequence length="199" mass="21011">MSDTHTPDKRPTNHRQYFLIAAAVGAVVIIALLFTLGGQHTTTPPTPSPASPALVEPPISESESPTTAQPSDEPQQAASESASSEAAAVTSDPLVTDSTAPAIEPADATPVDHAIIPADHSGPPWALNLISLSTPEHTPELISQIKALGFNPEVVEVNIDGRHWFRVRIKGFATISAARQAGQTFVNDKKYPAPWIGGY</sequence>
<dbReference type="InParanoid" id="Q0EWF1"/>
<dbReference type="OrthoDB" id="5298890at2"/>
<name>Q0EWF1_9PROT</name>
<dbReference type="AlphaFoldDB" id="Q0EWF1"/>
<dbReference type="InterPro" id="IPR036680">
    <property type="entry name" value="SPOR-like_sf"/>
</dbReference>
<keyword evidence="2" id="KW-0472">Membrane</keyword>
<comment type="caution">
    <text evidence="4">The sequence shown here is derived from an EMBL/GenBank/DDBJ whole genome shotgun (WGS) entry which is preliminary data.</text>
</comment>
<evidence type="ECO:0000256" key="2">
    <source>
        <dbReference type="SAM" id="Phobius"/>
    </source>
</evidence>
<evidence type="ECO:0000313" key="5">
    <source>
        <dbReference type="Proteomes" id="UP000005297"/>
    </source>
</evidence>
<dbReference type="PROSITE" id="PS51724">
    <property type="entry name" value="SPOR"/>
    <property type="match status" value="1"/>
</dbReference>
<evidence type="ECO:0000259" key="3">
    <source>
        <dbReference type="PROSITE" id="PS51724"/>
    </source>
</evidence>
<keyword evidence="2" id="KW-0812">Transmembrane</keyword>
<dbReference type="EMBL" id="AATS01000020">
    <property type="protein sequence ID" value="EAU53628.1"/>
    <property type="molecule type" value="Genomic_DNA"/>
</dbReference>